<dbReference type="PANTHER" id="PTHR38479">
    <property type="entry name" value="LMO0824 PROTEIN"/>
    <property type="match status" value="1"/>
</dbReference>
<keyword evidence="2" id="KW-1185">Reference proteome</keyword>
<comment type="caution">
    <text evidence="1">The sequence shown here is derived from an EMBL/GenBank/DDBJ whole genome shotgun (WGS) entry which is preliminary data.</text>
</comment>
<protein>
    <submittedName>
        <fullName evidence="1">AlkZ family DNA glycosylase</fullName>
    </submittedName>
</protein>
<name>A0ABS0CNW2_9NOCA</name>
<gene>
    <name evidence="1" type="ORF">IU459_12105</name>
</gene>
<accession>A0ABS0CNW2</accession>
<sequence length="375" mass="41646">MGARGPARRPSSGVLSSRALNRALLERQLLLRPADLPVVTAVEQLLGLNAQDPNLPYLALWNRLERFTIRDLTAAIEDRTLVRSTMMRATQHLMSLPDFRLVRPVLAPLLRRVQHNAFGRRTAGVDLDALVAEARELVADGRVLTRPELGKLLARRRPGADPTALGWTVQYLTPFVHPAPSGTWDVRGATPFAGTEWIGMRMEATDEDRRQLIRRYLAAFGPATVADARAWSGVSGLREVFEQLRTELRLYADEFGSELFDLPDAPRPSADIPAPVRFLPEFDATLLGHTDRTRIMTDEVRAQVCVGAAIAATVLVDGTVAATWTRSRTDDVELLRVRPLRPLSATDRAEVEAEAHRLLAFTLPENTRGDVWLLP</sequence>
<proteinExistence type="predicted"/>
<reference evidence="1 2" key="1">
    <citation type="submission" date="2020-10" db="EMBL/GenBank/DDBJ databases">
        <title>Identification of Nocardia species via Next-generation sequencing and recognition of intraspecies genetic diversity.</title>
        <authorList>
            <person name="Li P."/>
            <person name="Li P."/>
            <person name="Lu B."/>
        </authorList>
    </citation>
    <scope>NUCLEOTIDE SEQUENCE [LARGE SCALE GENOMIC DNA]</scope>
    <source>
        <strain evidence="1 2">BJ06-0157</strain>
    </source>
</reference>
<evidence type="ECO:0000313" key="1">
    <source>
        <dbReference type="EMBL" id="MBF6298284.1"/>
    </source>
</evidence>
<dbReference type="PANTHER" id="PTHR38479:SF2">
    <property type="entry name" value="WINGED HELIX DNA-BINDING DOMAIN-CONTAINING PROTEIN"/>
    <property type="match status" value="1"/>
</dbReference>
<dbReference type="Proteomes" id="UP000702209">
    <property type="component" value="Unassembled WGS sequence"/>
</dbReference>
<evidence type="ECO:0000313" key="2">
    <source>
        <dbReference type="Proteomes" id="UP000702209"/>
    </source>
</evidence>
<dbReference type="InterPro" id="IPR009351">
    <property type="entry name" value="AlkZ-like"/>
</dbReference>
<dbReference type="Pfam" id="PF06224">
    <property type="entry name" value="AlkZ-like"/>
    <property type="match status" value="1"/>
</dbReference>
<dbReference type="EMBL" id="JADLQX010000007">
    <property type="protein sequence ID" value="MBF6298284.1"/>
    <property type="molecule type" value="Genomic_DNA"/>
</dbReference>
<dbReference type="RefSeq" id="WP_195129593.1">
    <property type="nucleotide sequence ID" value="NZ_JADLQX010000007.1"/>
</dbReference>
<organism evidence="1 2">
    <name type="scientific">Nocardia amamiensis</name>
    <dbReference type="NCBI Taxonomy" id="404578"/>
    <lineage>
        <taxon>Bacteria</taxon>
        <taxon>Bacillati</taxon>
        <taxon>Actinomycetota</taxon>
        <taxon>Actinomycetes</taxon>
        <taxon>Mycobacteriales</taxon>
        <taxon>Nocardiaceae</taxon>
        <taxon>Nocardia</taxon>
    </lineage>
</organism>